<comment type="caution">
    <text evidence="1">The sequence shown here is derived from an EMBL/GenBank/DDBJ whole genome shotgun (WGS) entry which is preliminary data.</text>
</comment>
<feature type="non-terminal residue" evidence="1">
    <location>
        <position position="1"/>
    </location>
</feature>
<gene>
    <name evidence="1" type="ORF">CPELLU_LOCUS20789</name>
</gene>
<dbReference type="AlphaFoldDB" id="A0A9N9PIB0"/>
<reference evidence="1" key="1">
    <citation type="submission" date="2021-06" db="EMBL/GenBank/DDBJ databases">
        <authorList>
            <person name="Kallberg Y."/>
            <person name="Tangrot J."/>
            <person name="Rosling A."/>
        </authorList>
    </citation>
    <scope>NUCLEOTIDE SEQUENCE</scope>
    <source>
        <strain evidence="1">FL966</strain>
    </source>
</reference>
<feature type="non-terminal residue" evidence="1">
    <location>
        <position position="132"/>
    </location>
</feature>
<name>A0A9N9PIB0_9GLOM</name>
<evidence type="ECO:0000313" key="2">
    <source>
        <dbReference type="Proteomes" id="UP000789759"/>
    </source>
</evidence>
<sequence length="132" mass="15515">HMVQTADELHQKYICNHQRAHLDLGHLALDMLQLGYPDLSCTDCYYPHRTSPSLLYSQRTQDAFAVLTNIALTLLQQHTPLFQLPTLPFQYQNTFDYYLDEPQTFSFEESGNFKDTHHFYEPEDNLPPYSEE</sequence>
<dbReference type="Proteomes" id="UP000789759">
    <property type="component" value="Unassembled WGS sequence"/>
</dbReference>
<proteinExistence type="predicted"/>
<organism evidence="1 2">
    <name type="scientific">Cetraspora pellucida</name>
    <dbReference type="NCBI Taxonomy" id="1433469"/>
    <lineage>
        <taxon>Eukaryota</taxon>
        <taxon>Fungi</taxon>
        <taxon>Fungi incertae sedis</taxon>
        <taxon>Mucoromycota</taxon>
        <taxon>Glomeromycotina</taxon>
        <taxon>Glomeromycetes</taxon>
        <taxon>Diversisporales</taxon>
        <taxon>Gigasporaceae</taxon>
        <taxon>Cetraspora</taxon>
    </lineage>
</organism>
<dbReference type="EMBL" id="CAJVQA010067170">
    <property type="protein sequence ID" value="CAG8831912.1"/>
    <property type="molecule type" value="Genomic_DNA"/>
</dbReference>
<evidence type="ECO:0000313" key="1">
    <source>
        <dbReference type="EMBL" id="CAG8831912.1"/>
    </source>
</evidence>
<protein>
    <submittedName>
        <fullName evidence="1">12294_t:CDS:1</fullName>
    </submittedName>
</protein>
<accession>A0A9N9PIB0</accession>
<keyword evidence="2" id="KW-1185">Reference proteome</keyword>